<feature type="binding site" evidence="12">
    <location>
        <position position="59"/>
    </location>
    <ligand>
        <name>CoA</name>
        <dbReference type="ChEBI" id="CHEBI:57287"/>
    </ligand>
</feature>
<dbReference type="PANTHER" id="PTHR38096:SF1">
    <property type="entry name" value="ENTEROBACTIN SYNTHASE COMPONENT D"/>
    <property type="match status" value="1"/>
</dbReference>
<dbReference type="Pfam" id="PF01648">
    <property type="entry name" value="ACPS"/>
    <property type="match status" value="1"/>
</dbReference>
<reference evidence="17" key="1">
    <citation type="journal article" date="2018" name="Genome Announc.">
        <title>Complete genome sequence of a Dickeya fangzhongdai type strain causing bleeding canker of pear tree trunks.</title>
        <authorList>
            <person name="Zhao Y."/>
            <person name="Tian Y."/>
            <person name="Li X."/>
            <person name="Hu B."/>
        </authorList>
    </citation>
    <scope>NUCLEOTIDE SEQUENCE [LARGE SCALE GENOMIC DNA]</scope>
    <source>
        <strain evidence="17">DSM 101947</strain>
    </source>
</reference>
<keyword evidence="7" id="KW-0259">Enterobactin biosynthesis</keyword>
<dbReference type="GO" id="GO:0005886">
    <property type="term" value="C:plasma membrane"/>
    <property type="evidence" value="ECO:0007669"/>
    <property type="project" value="TreeGrafter"/>
</dbReference>
<feature type="binding site" evidence="12">
    <location>
        <position position="167"/>
    </location>
    <ligand>
        <name>CoA</name>
        <dbReference type="ChEBI" id="CHEBI:57287"/>
    </ligand>
</feature>
<dbReference type="InterPro" id="IPR008278">
    <property type="entry name" value="4-PPantetheinyl_Trfase_dom"/>
</dbReference>
<feature type="domain" description="4'-phosphopantetheinyl transferase N-terminal" evidence="15">
    <location>
        <begin position="44"/>
        <end position="107"/>
    </location>
</feature>
<dbReference type="SUPFAM" id="SSF56214">
    <property type="entry name" value="4'-phosphopantetheinyl transferase"/>
    <property type="match status" value="1"/>
</dbReference>
<organism evidence="16 17">
    <name type="scientific">Dickeya fangzhongdai</name>
    <dbReference type="NCBI Taxonomy" id="1778540"/>
    <lineage>
        <taxon>Bacteria</taxon>
        <taxon>Pseudomonadati</taxon>
        <taxon>Pseudomonadota</taxon>
        <taxon>Gammaproteobacteria</taxon>
        <taxon>Enterobacterales</taxon>
        <taxon>Pectobacteriaceae</taxon>
        <taxon>Dickeya</taxon>
    </lineage>
</organism>
<name>A0A2K8QK17_9GAMM</name>
<evidence type="ECO:0000256" key="12">
    <source>
        <dbReference type="PIRSR" id="PIRSR603542-1"/>
    </source>
</evidence>
<comment type="subunit">
    <text evidence="4">EntB, EntD, EntE, and EntF form a multienzyme complex called enterobactin synthase.</text>
</comment>
<feature type="binding site" evidence="12">
    <location>
        <begin position="96"/>
        <end position="97"/>
    </location>
    <ligand>
        <name>CoA</name>
        <dbReference type="ChEBI" id="CHEBI:57287"/>
    </ligand>
</feature>
<dbReference type="AlphaFoldDB" id="A0A2K8QK17"/>
<comment type="catalytic activity">
    <reaction evidence="10">
        <text>apo-[aryl-carrier protein] + CoA = holo-[aryl-carrier protein] + adenosine 3',5'-bisphosphate + H(+)</text>
        <dbReference type="Rhea" id="RHEA:48404"/>
        <dbReference type="Rhea" id="RHEA-COMP:15903"/>
        <dbReference type="Rhea" id="RHEA-COMP:17557"/>
        <dbReference type="ChEBI" id="CHEBI:15378"/>
        <dbReference type="ChEBI" id="CHEBI:29999"/>
        <dbReference type="ChEBI" id="CHEBI:57287"/>
        <dbReference type="ChEBI" id="CHEBI:58343"/>
        <dbReference type="ChEBI" id="CHEBI:64479"/>
    </reaction>
</comment>
<dbReference type="GeneID" id="66564213"/>
<keyword evidence="13" id="KW-0479">Metal-binding</keyword>
<evidence type="ECO:0000313" key="17">
    <source>
        <dbReference type="Proteomes" id="UP000231901"/>
    </source>
</evidence>
<comment type="similarity">
    <text evidence="3">Belongs to the P-Pant transferase superfamily. EntD family.</text>
</comment>
<feature type="binding site" evidence="12">
    <location>
        <position position="163"/>
    </location>
    <ligand>
        <name>CoA</name>
        <dbReference type="ChEBI" id="CHEBI:57287"/>
    </ligand>
</feature>
<protein>
    <recommendedName>
        <fullName evidence="5">Enterobactin synthase component D</fullName>
    </recommendedName>
    <alternativeName>
        <fullName evidence="8">4'-phosphopantetheinyl transferase EntD</fullName>
    </alternativeName>
    <alternativeName>
        <fullName evidence="9">Enterochelin synthase D</fullName>
    </alternativeName>
</protein>
<feature type="binding site" evidence="12">
    <location>
        <position position="51"/>
    </location>
    <ligand>
        <name>CoA</name>
        <dbReference type="ChEBI" id="CHEBI:57287"/>
    </ligand>
</feature>
<dbReference type="RefSeq" id="WP_100849221.1">
    <property type="nucleotide sequence ID" value="NZ_BMJF01000008.1"/>
</dbReference>
<feature type="binding site" evidence="12">
    <location>
        <position position="118"/>
    </location>
    <ligand>
        <name>CoA</name>
        <dbReference type="ChEBI" id="CHEBI:57287"/>
    </ligand>
</feature>
<comment type="pathway">
    <text evidence="2">Siderophore biosynthesis; enterobactin biosynthesis.</text>
</comment>
<proteinExistence type="inferred from homology"/>
<feature type="binding site" evidence="13">
    <location>
        <position position="118"/>
    </location>
    <ligand>
        <name>Mg(2+)</name>
        <dbReference type="ChEBI" id="CHEBI:18420"/>
    </ligand>
</feature>
<evidence type="ECO:0000256" key="6">
    <source>
        <dbReference type="ARBA" id="ARBA00022679"/>
    </source>
</evidence>
<accession>A0A2K8QK17</accession>
<gene>
    <name evidence="16" type="ORF">CVE23_07670</name>
</gene>
<dbReference type="InterPro" id="IPR003542">
    <property type="entry name" value="Enbac_synth_compD-like"/>
</dbReference>
<dbReference type="Gene3D" id="3.90.470.20">
    <property type="entry name" value="4'-phosphopantetheinyl transferase domain"/>
    <property type="match status" value="1"/>
</dbReference>
<evidence type="ECO:0000256" key="1">
    <source>
        <dbReference type="ARBA" id="ARBA00003937"/>
    </source>
</evidence>
<evidence type="ECO:0000256" key="11">
    <source>
        <dbReference type="ARBA" id="ARBA00049191"/>
    </source>
</evidence>
<feature type="binding site" evidence="13">
    <location>
        <position position="119"/>
    </location>
    <ligand>
        <name>Mg(2+)</name>
        <dbReference type="ChEBI" id="CHEBI:18420"/>
    </ligand>
</feature>
<evidence type="ECO:0000256" key="8">
    <source>
        <dbReference type="ARBA" id="ARBA00029894"/>
    </source>
</evidence>
<dbReference type="PRINTS" id="PR01399">
    <property type="entry name" value="ENTSNTHTASED"/>
</dbReference>
<evidence type="ECO:0000259" key="15">
    <source>
        <dbReference type="Pfam" id="PF17837"/>
    </source>
</evidence>
<dbReference type="KEGG" id="dfn:CVE23_07670"/>
<comment type="function">
    <text evidence="1">Involved in the biosynthesis of the siderophore enterobactin (enterochelin), which is a macrocyclic trimeric lactone of N-(2,3-dihydroxybenzoyl)-serine. The serine trilactone serves as a scaffolding for the three catechol functionalities that provide hexadentate coordination for the tightly ligated iron(2+) atoms. Plays an essential role in the assembly of the enterobactin by catalyzing the transfer of the 4'-phosphopantetheine (Ppant) moiety from coenzyme A to the apo-domains of both EntB (ArCP domain) and EntF (PCP domain) to yield their holo-forms which make them competent for the activation of 2,3-dihydroxybenzoate (DHB) and L-serine, respectively.</text>
</comment>
<keyword evidence="13" id="KW-0460">Magnesium</keyword>
<feature type="domain" description="4'-phosphopantetheinyl transferase" evidence="14">
    <location>
        <begin position="114"/>
        <end position="203"/>
    </location>
</feature>
<evidence type="ECO:0000256" key="9">
    <source>
        <dbReference type="ARBA" id="ARBA00031996"/>
    </source>
</evidence>
<comment type="catalytic activity">
    <reaction evidence="11">
        <text>apo-[peptidyl-carrier protein] + CoA = holo-[peptidyl-carrier protein] + adenosine 3',5'-bisphosphate + H(+)</text>
        <dbReference type="Rhea" id="RHEA:46228"/>
        <dbReference type="Rhea" id="RHEA-COMP:11479"/>
        <dbReference type="Rhea" id="RHEA-COMP:11480"/>
        <dbReference type="ChEBI" id="CHEBI:15378"/>
        <dbReference type="ChEBI" id="CHEBI:29999"/>
        <dbReference type="ChEBI" id="CHEBI:57287"/>
        <dbReference type="ChEBI" id="CHEBI:58343"/>
        <dbReference type="ChEBI" id="CHEBI:64479"/>
    </reaction>
</comment>
<evidence type="ECO:0000313" key="16">
    <source>
        <dbReference type="EMBL" id="ATZ93859.1"/>
    </source>
</evidence>
<dbReference type="GO" id="GO:0009366">
    <property type="term" value="C:enterobactin synthetase complex"/>
    <property type="evidence" value="ECO:0007669"/>
    <property type="project" value="InterPro"/>
</dbReference>
<dbReference type="EMBL" id="CP025003">
    <property type="protein sequence ID" value="ATZ93859.1"/>
    <property type="molecule type" value="Genomic_DNA"/>
</dbReference>
<keyword evidence="17" id="KW-1185">Reference proteome</keyword>
<dbReference type="InterPro" id="IPR037143">
    <property type="entry name" value="4-PPantetheinyl_Trfase_dom_sf"/>
</dbReference>
<dbReference type="PANTHER" id="PTHR38096">
    <property type="entry name" value="ENTEROBACTIN SYNTHASE COMPONENT D"/>
    <property type="match status" value="1"/>
</dbReference>
<evidence type="ECO:0000256" key="2">
    <source>
        <dbReference type="ARBA" id="ARBA00004993"/>
    </source>
</evidence>
<dbReference type="Pfam" id="PF17837">
    <property type="entry name" value="4PPT_N"/>
    <property type="match status" value="1"/>
</dbReference>
<dbReference type="GO" id="GO:0000287">
    <property type="term" value="F:magnesium ion binding"/>
    <property type="evidence" value="ECO:0007669"/>
    <property type="project" value="InterPro"/>
</dbReference>
<evidence type="ECO:0000256" key="4">
    <source>
        <dbReference type="ARBA" id="ARBA00011503"/>
    </source>
</evidence>
<dbReference type="GO" id="GO:0009239">
    <property type="term" value="P:enterobactin biosynthetic process"/>
    <property type="evidence" value="ECO:0007669"/>
    <property type="project" value="UniProtKB-UniPathway"/>
</dbReference>
<evidence type="ECO:0000256" key="10">
    <source>
        <dbReference type="ARBA" id="ARBA00049176"/>
    </source>
</evidence>
<evidence type="ECO:0000256" key="13">
    <source>
        <dbReference type="PIRSR" id="PIRSR603542-2"/>
    </source>
</evidence>
<evidence type="ECO:0000256" key="3">
    <source>
        <dbReference type="ARBA" id="ARBA00008342"/>
    </source>
</evidence>
<dbReference type="UniPathway" id="UPA00017"/>
<dbReference type="Proteomes" id="UP000231901">
    <property type="component" value="Chromosome"/>
</dbReference>
<dbReference type="InterPro" id="IPR041354">
    <property type="entry name" value="4PPT_N"/>
</dbReference>
<evidence type="ECO:0000256" key="5">
    <source>
        <dbReference type="ARBA" id="ARBA00019087"/>
    </source>
</evidence>
<evidence type="ECO:0000259" key="14">
    <source>
        <dbReference type="Pfam" id="PF01648"/>
    </source>
</evidence>
<feature type="binding site" evidence="13">
    <location>
        <position position="120"/>
    </location>
    <ligand>
        <name>Mg(2+)</name>
        <dbReference type="ChEBI" id="CHEBI:18420"/>
    </ligand>
</feature>
<comment type="cofactor">
    <cofactor evidence="13">
        <name>Mg(2+)</name>
        <dbReference type="ChEBI" id="CHEBI:18420"/>
    </cofactor>
</comment>
<keyword evidence="6 16" id="KW-0808">Transferase</keyword>
<evidence type="ECO:0000256" key="7">
    <source>
        <dbReference type="ARBA" id="ARBA00023191"/>
    </source>
</evidence>
<sequence>MTILFAALPHALRRHLYFASQTIEVSDAAQTRLLNSGLTLPASLNRAVLKRRVEFLSGRACAREALRLAGLTVPDSLPISPHRHPVWPVNIVGSISHCNQLAFAVVAHRQALHSVGMDIEECMTESALDSVRALIAKPQELRLAAQTGLAETLAGTLLFSAKESLFKALFADVQRIFDFSCAQLTDWQPSRQCLQLTLTQSLSPTNPLGKQLCCYYHCFDNHVLTLCLEPQRGLDPA</sequence>
<dbReference type="GO" id="GO:0008897">
    <property type="term" value="F:holo-[acyl-carrier-protein] synthase activity"/>
    <property type="evidence" value="ECO:0007669"/>
    <property type="project" value="InterPro"/>
</dbReference>